<name>A0A4U1F7A2_MONMO</name>
<comment type="similarity">
    <text evidence="1">Belongs to the TCP-1 chaperonin family.</text>
</comment>
<proteinExistence type="inferred from homology"/>
<dbReference type="InterPro" id="IPR002423">
    <property type="entry name" value="Cpn60/GroEL/TCP-1"/>
</dbReference>
<reference evidence="6" key="1">
    <citation type="journal article" date="2019" name="IScience">
        <title>Narwhal Genome Reveals Long-Term Low Genetic Diversity despite Current Large Abundance Size.</title>
        <authorList>
            <person name="Westbury M.V."/>
            <person name="Petersen B."/>
            <person name="Garde E."/>
            <person name="Heide-Jorgensen M.P."/>
            <person name="Lorenzen E.D."/>
        </authorList>
    </citation>
    <scope>NUCLEOTIDE SEQUENCE [LARGE SCALE GENOMIC DNA]</scope>
</reference>
<evidence type="ECO:0000313" key="6">
    <source>
        <dbReference type="Proteomes" id="UP000308365"/>
    </source>
</evidence>
<dbReference type="InterPro" id="IPR017998">
    <property type="entry name" value="Chaperone_TCP-1"/>
</dbReference>
<organism evidence="5 6">
    <name type="scientific">Monodon monoceros</name>
    <name type="common">Narwhal</name>
    <name type="synonym">Ceratodon monodon</name>
    <dbReference type="NCBI Taxonomy" id="40151"/>
    <lineage>
        <taxon>Eukaryota</taxon>
        <taxon>Metazoa</taxon>
        <taxon>Chordata</taxon>
        <taxon>Craniata</taxon>
        <taxon>Vertebrata</taxon>
        <taxon>Euteleostomi</taxon>
        <taxon>Mammalia</taxon>
        <taxon>Eutheria</taxon>
        <taxon>Laurasiatheria</taxon>
        <taxon>Artiodactyla</taxon>
        <taxon>Whippomorpha</taxon>
        <taxon>Cetacea</taxon>
        <taxon>Odontoceti</taxon>
        <taxon>Monodontidae</taxon>
        <taxon>Monodon</taxon>
    </lineage>
</organism>
<evidence type="ECO:0000256" key="1">
    <source>
        <dbReference type="ARBA" id="ARBA00008020"/>
    </source>
</evidence>
<dbReference type="AlphaFoldDB" id="A0A4U1F7A2"/>
<feature type="non-terminal residue" evidence="5">
    <location>
        <position position="1"/>
    </location>
</feature>
<dbReference type="EMBL" id="RWIC01000331">
    <property type="protein sequence ID" value="TKC45359.1"/>
    <property type="molecule type" value="Genomic_DNA"/>
</dbReference>
<dbReference type="InterPro" id="IPR027413">
    <property type="entry name" value="GROEL-like_equatorial_sf"/>
</dbReference>
<dbReference type="InterPro" id="IPR027409">
    <property type="entry name" value="GroEL-like_apical_dom_sf"/>
</dbReference>
<dbReference type="Gene3D" id="3.30.260.10">
    <property type="entry name" value="TCP-1-like chaperonin intermediate domain"/>
    <property type="match status" value="1"/>
</dbReference>
<dbReference type="Gene3D" id="3.50.7.10">
    <property type="entry name" value="GroEL"/>
    <property type="match status" value="1"/>
</dbReference>
<protein>
    <submittedName>
        <fullName evidence="5">Uncharacterized protein</fullName>
    </submittedName>
</protein>
<dbReference type="Pfam" id="PF00118">
    <property type="entry name" value="Cpn60_TCP1"/>
    <property type="match status" value="1"/>
</dbReference>
<keyword evidence="4" id="KW-0143">Chaperone</keyword>
<evidence type="ECO:0000256" key="3">
    <source>
        <dbReference type="ARBA" id="ARBA00022840"/>
    </source>
</evidence>
<dbReference type="SUPFAM" id="SSF52029">
    <property type="entry name" value="GroEL apical domain-like"/>
    <property type="match status" value="1"/>
</dbReference>
<dbReference type="SUPFAM" id="SSF48592">
    <property type="entry name" value="GroEL equatorial domain-like"/>
    <property type="match status" value="1"/>
</dbReference>
<dbReference type="GO" id="GO:0005832">
    <property type="term" value="C:chaperonin-containing T-complex"/>
    <property type="evidence" value="ECO:0007669"/>
    <property type="project" value="UniProtKB-ARBA"/>
</dbReference>
<sequence>GAGTGPEGLRRAHVQRSFVVMHVGGGKEMECNFVLLQFQGYFRYYGVVLKMIRKGFIKLSDKKNDGILRDKVLRDIMNQGFRDLLPGRLAAVLAPDCGRVGPRGRWTAEPLRRLSCPNGCPAALLRPPGVAELLVTAKRQTVVTGYGTDILRVLELEHPAARLLRLAVQSGDGVAFVAAAAAETLALLPSLAIRALGPLEDPFGALPSVTNTHRIWWRMRAGPPGSRKAASSRSACACVRCPGERLEDSCLLPGLALPGKPCGQVAMGGSDGLRLRPASPIAPATARLSSPDDLTEFRKGSERLIEKQVAQLAAAAINVVVVWGKIDEETLTHADRCGLMVIQVKSRREMVYLSEVFGTPVMPYLLPPLAPRKCQRVYGQELREGLAVVIEWETPGTPALTVVLREATAEGLRSAE</sequence>
<dbReference type="Proteomes" id="UP000308365">
    <property type="component" value="Unassembled WGS sequence"/>
</dbReference>
<dbReference type="PANTHER" id="PTHR11353">
    <property type="entry name" value="CHAPERONIN"/>
    <property type="match status" value="1"/>
</dbReference>
<comment type="caution">
    <text evidence="5">The sequence shown here is derived from an EMBL/GenBank/DDBJ whole genome shotgun (WGS) entry which is preliminary data.</text>
</comment>
<dbReference type="GO" id="GO:0140662">
    <property type="term" value="F:ATP-dependent protein folding chaperone"/>
    <property type="evidence" value="ECO:0007669"/>
    <property type="project" value="InterPro"/>
</dbReference>
<evidence type="ECO:0000256" key="2">
    <source>
        <dbReference type="ARBA" id="ARBA00022741"/>
    </source>
</evidence>
<keyword evidence="2" id="KW-0547">Nucleotide-binding</keyword>
<evidence type="ECO:0000313" key="5">
    <source>
        <dbReference type="EMBL" id="TKC45359.1"/>
    </source>
</evidence>
<gene>
    <name evidence="5" type="ORF">EI555_005619</name>
</gene>
<dbReference type="InterPro" id="IPR027410">
    <property type="entry name" value="TCP-1-like_intermed_sf"/>
</dbReference>
<evidence type="ECO:0000256" key="4">
    <source>
        <dbReference type="ARBA" id="ARBA00023186"/>
    </source>
</evidence>
<dbReference type="GO" id="GO:0005524">
    <property type="term" value="F:ATP binding"/>
    <property type="evidence" value="ECO:0007669"/>
    <property type="project" value="UniProtKB-KW"/>
</dbReference>
<keyword evidence="3" id="KW-0067">ATP-binding</keyword>
<accession>A0A4U1F7A2</accession>